<dbReference type="InterPro" id="IPR019410">
    <property type="entry name" value="Methyltransf_16"/>
</dbReference>
<dbReference type="GO" id="GO:0008757">
    <property type="term" value="F:S-adenosylmethionine-dependent methyltransferase activity"/>
    <property type="evidence" value="ECO:0007669"/>
    <property type="project" value="UniProtKB-ARBA"/>
</dbReference>
<sequence length="492" mass="55321">MYQIKFVKAPICEFIQPVQARRAGVKVPETLLSSLLNPSNTRALNSSFKISTLVMVTNDLGEDFYPGNLDLTAQLFLHYQSSPTDADSDSNEPLYLDTTPLTYEDFQEKSVLFSTSKTPIKWDGKMRETRLEFGVPAHTLVPKLKELEIKLMNYNVKHRLSKKAKSVFDPLQDELFLSLRVLNVPKKTSRFAPPSKLDNAAAGIKGTYAEIRSLFEAENIVAAPEQSTVMELEDTTVLDVVSLPLQITLFQGADVTVLERFVSDKYCVRYLPIGIPPKTSLDESPKDLKLEAKGVVLLEELSNGIARHLWDAGIVVAKSLPKLYHGFPAGSKPDILELGTGIGIVSIALSIVFPNANYYLTDLYDAKEICEFNIGMNYGPRTVRRLAEPILIKFDELDWEATEFPDLPPVWSYIVIADCTYNPTYYDALLSIIIKQVKGDKNTRVILGHKFRDLANDICWFGMLAQQFAVEKEVWVKNGSNVMHLGCWKLRE</sequence>
<dbReference type="AlphaFoldDB" id="A0A1E3QQR1"/>
<dbReference type="SUPFAM" id="SSF53335">
    <property type="entry name" value="S-adenosyl-L-methionine-dependent methyltransferases"/>
    <property type="match status" value="1"/>
</dbReference>
<accession>A0A1E3QQR1</accession>
<proteinExistence type="predicted"/>
<protein>
    <submittedName>
        <fullName evidence="1">Uncharacterized protein</fullName>
    </submittedName>
</protein>
<name>A0A1E3QQR1_9ASCO</name>
<keyword evidence="2" id="KW-1185">Reference proteome</keyword>
<dbReference type="PANTHER" id="PTHR14614:SF132">
    <property type="entry name" value="PROTEIN-LYSINE METHYLTRANSFERASE C42C1.13"/>
    <property type="match status" value="1"/>
</dbReference>
<dbReference type="GO" id="GO:0005829">
    <property type="term" value="C:cytosol"/>
    <property type="evidence" value="ECO:0007669"/>
    <property type="project" value="TreeGrafter"/>
</dbReference>
<reference evidence="2" key="1">
    <citation type="submission" date="2016-05" db="EMBL/GenBank/DDBJ databases">
        <title>Comparative genomics of biotechnologically important yeasts.</title>
        <authorList>
            <consortium name="DOE Joint Genome Institute"/>
            <person name="Riley R."/>
            <person name="Haridas S."/>
            <person name="Wolfe K.H."/>
            <person name="Lopes M.R."/>
            <person name="Hittinger C.T."/>
            <person name="Goker M."/>
            <person name="Salamov A."/>
            <person name="Wisecaver J."/>
            <person name="Long T.M."/>
            <person name="Aerts A.L."/>
            <person name="Barry K."/>
            <person name="Choi C."/>
            <person name="Clum A."/>
            <person name="Coughlan A.Y."/>
            <person name="Deshpande S."/>
            <person name="Douglass A.P."/>
            <person name="Hanson S.J."/>
            <person name="Klenk H.-P."/>
            <person name="Labutti K."/>
            <person name="Lapidus A."/>
            <person name="Lindquist E."/>
            <person name="Lipzen A."/>
            <person name="Meier-Kolthoff J.P."/>
            <person name="Ohm R.A."/>
            <person name="Otillar R.P."/>
            <person name="Pangilinan J."/>
            <person name="Peng Y."/>
            <person name="Rokas A."/>
            <person name="Rosa C.A."/>
            <person name="Scheuner C."/>
            <person name="Sibirny A.A."/>
            <person name="Slot J.C."/>
            <person name="Stielow J.B."/>
            <person name="Sun H."/>
            <person name="Kurtzman C.P."/>
            <person name="Blackwell M."/>
            <person name="Grigoriev I.V."/>
            <person name="Jeffries T.W."/>
        </authorList>
    </citation>
    <scope>NUCLEOTIDE SEQUENCE [LARGE SCALE GENOMIC DNA]</scope>
    <source>
        <strain evidence="2">NRRL Y-12698</strain>
    </source>
</reference>
<dbReference type="Pfam" id="PF10294">
    <property type="entry name" value="Methyltransf_16"/>
    <property type="match status" value="1"/>
</dbReference>
<dbReference type="Gene3D" id="3.40.50.150">
    <property type="entry name" value="Vaccinia Virus protein VP39"/>
    <property type="match status" value="1"/>
</dbReference>
<organism evidence="1 2">
    <name type="scientific">Babjeviella inositovora NRRL Y-12698</name>
    <dbReference type="NCBI Taxonomy" id="984486"/>
    <lineage>
        <taxon>Eukaryota</taxon>
        <taxon>Fungi</taxon>
        <taxon>Dikarya</taxon>
        <taxon>Ascomycota</taxon>
        <taxon>Saccharomycotina</taxon>
        <taxon>Pichiomycetes</taxon>
        <taxon>Serinales incertae sedis</taxon>
        <taxon>Babjeviella</taxon>
    </lineage>
</organism>
<dbReference type="EMBL" id="KV454431">
    <property type="protein sequence ID" value="ODQ80036.1"/>
    <property type="molecule type" value="Genomic_DNA"/>
</dbReference>
<gene>
    <name evidence="1" type="ORF">BABINDRAFT_8215</name>
</gene>
<dbReference type="RefSeq" id="XP_018985364.1">
    <property type="nucleotide sequence ID" value="XM_019132758.1"/>
</dbReference>
<dbReference type="Proteomes" id="UP000094336">
    <property type="component" value="Unassembled WGS sequence"/>
</dbReference>
<dbReference type="OrthoDB" id="194386at2759"/>
<dbReference type="PANTHER" id="PTHR14614">
    <property type="entry name" value="HEPATOCELLULAR CARCINOMA-ASSOCIATED ANTIGEN"/>
    <property type="match status" value="1"/>
</dbReference>
<evidence type="ECO:0000313" key="2">
    <source>
        <dbReference type="Proteomes" id="UP000094336"/>
    </source>
</evidence>
<dbReference type="STRING" id="984486.A0A1E3QQR1"/>
<evidence type="ECO:0000313" key="1">
    <source>
        <dbReference type="EMBL" id="ODQ80036.1"/>
    </source>
</evidence>
<dbReference type="GeneID" id="30150611"/>
<dbReference type="InterPro" id="IPR029063">
    <property type="entry name" value="SAM-dependent_MTases_sf"/>
</dbReference>